<evidence type="ECO:0000313" key="2">
    <source>
        <dbReference type="Proteomes" id="UP001321543"/>
    </source>
</evidence>
<dbReference type="Proteomes" id="UP001321543">
    <property type="component" value="Chromosome"/>
</dbReference>
<organism evidence="1 2">
    <name type="scientific">Microbacterium suwonense</name>
    <dbReference type="NCBI Taxonomy" id="683047"/>
    <lineage>
        <taxon>Bacteria</taxon>
        <taxon>Bacillati</taxon>
        <taxon>Actinomycetota</taxon>
        <taxon>Actinomycetes</taxon>
        <taxon>Micrococcales</taxon>
        <taxon>Microbacteriaceae</taxon>
        <taxon>Microbacterium</taxon>
    </lineage>
</organism>
<dbReference type="RefSeq" id="WP_286300120.1">
    <property type="nucleotide sequence ID" value="NZ_AP027728.1"/>
</dbReference>
<dbReference type="EMBL" id="AP027728">
    <property type="protein sequence ID" value="BDZ39752.1"/>
    <property type="molecule type" value="Genomic_DNA"/>
</dbReference>
<protein>
    <submittedName>
        <fullName evidence="1">Uncharacterized protein</fullName>
    </submittedName>
</protein>
<reference evidence="2" key="1">
    <citation type="journal article" date="2019" name="Int. J. Syst. Evol. Microbiol.">
        <title>The Global Catalogue of Microorganisms (GCM) 10K type strain sequencing project: providing services to taxonomists for standard genome sequencing and annotation.</title>
        <authorList>
            <consortium name="The Broad Institute Genomics Platform"/>
            <consortium name="The Broad Institute Genome Sequencing Center for Infectious Disease"/>
            <person name="Wu L."/>
            <person name="Ma J."/>
        </authorList>
    </citation>
    <scope>NUCLEOTIDE SEQUENCE [LARGE SCALE GENOMIC DNA]</scope>
    <source>
        <strain evidence="2">NBRC 106310</strain>
    </source>
</reference>
<keyword evidence="2" id="KW-1185">Reference proteome</keyword>
<sequence length="130" mass="14629">MEQSEYPPDMQRLIDRIAPGWPPILDVSSGWYPLLARLDAHLRTITPGYVLQQCKSKFGSLSFYATPSDDVSEYNEEFNDAIRAAEWESIETCEVCGAPGAQYVINLWVSVLCPEHHDRATGTTDHTDPK</sequence>
<evidence type="ECO:0000313" key="1">
    <source>
        <dbReference type="EMBL" id="BDZ39752.1"/>
    </source>
</evidence>
<accession>A0ABM8FVS2</accession>
<gene>
    <name evidence="1" type="ORF">GCM10025863_23660</name>
</gene>
<proteinExistence type="predicted"/>
<name>A0ABM8FVS2_9MICO</name>